<dbReference type="Pfam" id="PF08284">
    <property type="entry name" value="RVP_2"/>
    <property type="match status" value="1"/>
</dbReference>
<protein>
    <submittedName>
        <fullName evidence="1">Transposon Ty3-I Gag-Pol polyprotein</fullName>
    </submittedName>
</protein>
<dbReference type="Proteomes" id="UP000886998">
    <property type="component" value="Unassembled WGS sequence"/>
</dbReference>
<accession>A0A8X7CKK9</accession>
<evidence type="ECO:0000313" key="2">
    <source>
        <dbReference type="Proteomes" id="UP000886998"/>
    </source>
</evidence>
<proteinExistence type="predicted"/>
<keyword evidence="2" id="KW-1185">Reference proteome</keyword>
<reference evidence="1" key="1">
    <citation type="submission" date="2020-08" db="EMBL/GenBank/DDBJ databases">
        <title>Multicomponent nature underlies the extraordinary mechanical properties of spider dragline silk.</title>
        <authorList>
            <person name="Kono N."/>
            <person name="Nakamura H."/>
            <person name="Mori M."/>
            <person name="Yoshida Y."/>
            <person name="Ohtoshi R."/>
            <person name="Malay A.D."/>
            <person name="Moran D.A.P."/>
            <person name="Tomita M."/>
            <person name="Numata K."/>
            <person name="Arakawa K."/>
        </authorList>
    </citation>
    <scope>NUCLEOTIDE SEQUENCE</scope>
</reference>
<dbReference type="GO" id="GO:0006508">
    <property type="term" value="P:proteolysis"/>
    <property type="evidence" value="ECO:0007669"/>
    <property type="project" value="InterPro"/>
</dbReference>
<evidence type="ECO:0000313" key="1">
    <source>
        <dbReference type="EMBL" id="GFY70986.1"/>
    </source>
</evidence>
<dbReference type="EMBL" id="BMAV01018550">
    <property type="protein sequence ID" value="GFY70986.1"/>
    <property type="molecule type" value="Genomic_DNA"/>
</dbReference>
<organism evidence="1 2">
    <name type="scientific">Trichonephila inaurata madagascariensis</name>
    <dbReference type="NCBI Taxonomy" id="2747483"/>
    <lineage>
        <taxon>Eukaryota</taxon>
        <taxon>Metazoa</taxon>
        <taxon>Ecdysozoa</taxon>
        <taxon>Arthropoda</taxon>
        <taxon>Chelicerata</taxon>
        <taxon>Arachnida</taxon>
        <taxon>Araneae</taxon>
        <taxon>Araneomorphae</taxon>
        <taxon>Entelegynae</taxon>
        <taxon>Araneoidea</taxon>
        <taxon>Nephilidae</taxon>
        <taxon>Trichonephila</taxon>
        <taxon>Trichonephila inaurata</taxon>
    </lineage>
</organism>
<name>A0A8X7CKK9_9ARAC</name>
<sequence length="101" mass="10903">MSGNHLDITVDGLPVKALVDSGASSSVLKGMYTLQIGISGRILPFEFIVLPDCSHDINLGWNFLKASGALINCGRSELTLDDVEVTSEEIVFKPSVCHERL</sequence>
<dbReference type="SUPFAM" id="SSF50630">
    <property type="entry name" value="Acid proteases"/>
    <property type="match status" value="1"/>
</dbReference>
<dbReference type="PROSITE" id="PS00141">
    <property type="entry name" value="ASP_PROTEASE"/>
    <property type="match status" value="1"/>
</dbReference>
<dbReference type="InterPro" id="IPR021109">
    <property type="entry name" value="Peptidase_aspartic_dom_sf"/>
</dbReference>
<dbReference type="Gene3D" id="2.40.70.10">
    <property type="entry name" value="Acid Proteases"/>
    <property type="match status" value="1"/>
</dbReference>
<comment type="caution">
    <text evidence="1">The sequence shown here is derived from an EMBL/GenBank/DDBJ whole genome shotgun (WGS) entry which is preliminary data.</text>
</comment>
<dbReference type="OrthoDB" id="10056424at2759"/>
<dbReference type="GO" id="GO:0004190">
    <property type="term" value="F:aspartic-type endopeptidase activity"/>
    <property type="evidence" value="ECO:0007669"/>
    <property type="project" value="InterPro"/>
</dbReference>
<dbReference type="AlphaFoldDB" id="A0A8X7CKK9"/>
<dbReference type="InterPro" id="IPR001969">
    <property type="entry name" value="Aspartic_peptidase_AS"/>
</dbReference>
<gene>
    <name evidence="1" type="primary">TY3B-I_1257</name>
    <name evidence="1" type="ORF">TNIN_221851</name>
</gene>